<evidence type="ECO:0000256" key="12">
    <source>
        <dbReference type="ARBA" id="ARBA00023136"/>
    </source>
</evidence>
<dbReference type="SMART" id="SM00184">
    <property type="entry name" value="RING"/>
    <property type="match status" value="1"/>
</dbReference>
<dbReference type="InterPro" id="IPR044600">
    <property type="entry name" value="ATL1/ATL16-like"/>
</dbReference>
<dbReference type="PANTHER" id="PTHR46913">
    <property type="entry name" value="RING-H2 FINGER PROTEIN ATL16"/>
    <property type="match status" value="1"/>
</dbReference>
<evidence type="ECO:0000256" key="2">
    <source>
        <dbReference type="ARBA" id="ARBA00004167"/>
    </source>
</evidence>
<dbReference type="PROSITE" id="PS50089">
    <property type="entry name" value="ZF_RING_2"/>
    <property type="match status" value="1"/>
</dbReference>
<evidence type="ECO:0000256" key="11">
    <source>
        <dbReference type="ARBA" id="ARBA00022989"/>
    </source>
</evidence>
<reference evidence="18" key="1">
    <citation type="submission" date="2023-05" db="EMBL/GenBank/DDBJ databases">
        <title>Nepenthes gracilis genome sequencing.</title>
        <authorList>
            <person name="Fukushima K."/>
        </authorList>
    </citation>
    <scope>NUCLEOTIDE SEQUENCE</scope>
    <source>
        <strain evidence="18">SING2019-196</strain>
    </source>
</reference>
<comment type="pathway">
    <text evidence="3">Protein modification; protein ubiquitination.</text>
</comment>
<dbReference type="CDD" id="cd16461">
    <property type="entry name" value="RING-H2_EL5-like"/>
    <property type="match status" value="1"/>
</dbReference>
<dbReference type="GO" id="GO:0016020">
    <property type="term" value="C:membrane"/>
    <property type="evidence" value="ECO:0007669"/>
    <property type="project" value="UniProtKB-SubCell"/>
</dbReference>
<accession>A0AAD3Y6S5</accession>
<feature type="transmembrane region" description="Helical" evidence="16">
    <location>
        <begin position="30"/>
        <end position="56"/>
    </location>
</feature>
<proteinExistence type="inferred from homology"/>
<dbReference type="FunFam" id="3.30.40.10:FF:000475">
    <property type="entry name" value="RING-H2 finger protein ATL3"/>
    <property type="match status" value="1"/>
</dbReference>
<organism evidence="18 19">
    <name type="scientific">Nepenthes gracilis</name>
    <name type="common">Slender pitcher plant</name>
    <dbReference type="NCBI Taxonomy" id="150966"/>
    <lineage>
        <taxon>Eukaryota</taxon>
        <taxon>Viridiplantae</taxon>
        <taxon>Streptophyta</taxon>
        <taxon>Embryophyta</taxon>
        <taxon>Tracheophyta</taxon>
        <taxon>Spermatophyta</taxon>
        <taxon>Magnoliopsida</taxon>
        <taxon>eudicotyledons</taxon>
        <taxon>Gunneridae</taxon>
        <taxon>Pentapetalae</taxon>
        <taxon>Caryophyllales</taxon>
        <taxon>Nepenthaceae</taxon>
        <taxon>Nepenthes</taxon>
    </lineage>
</organism>
<keyword evidence="5" id="KW-0808">Transferase</keyword>
<dbReference type="Proteomes" id="UP001279734">
    <property type="component" value="Unassembled WGS sequence"/>
</dbReference>
<dbReference type="EMBL" id="BSYO01000036">
    <property type="protein sequence ID" value="GMH29309.1"/>
    <property type="molecule type" value="Genomic_DNA"/>
</dbReference>
<feature type="region of interest" description="Disordered" evidence="15">
    <location>
        <begin position="280"/>
        <end position="322"/>
    </location>
</feature>
<comment type="similarity">
    <text evidence="13">Belongs to the RING-type zinc finger family. ATL subfamily.</text>
</comment>
<evidence type="ECO:0000256" key="14">
    <source>
        <dbReference type="PROSITE-ProRule" id="PRU00175"/>
    </source>
</evidence>
<evidence type="ECO:0000256" key="7">
    <source>
        <dbReference type="ARBA" id="ARBA00022723"/>
    </source>
</evidence>
<keyword evidence="11 16" id="KW-1133">Transmembrane helix</keyword>
<dbReference type="SUPFAM" id="SSF57850">
    <property type="entry name" value="RING/U-box"/>
    <property type="match status" value="1"/>
</dbReference>
<keyword evidence="19" id="KW-1185">Reference proteome</keyword>
<keyword evidence="10" id="KW-0862">Zinc</keyword>
<comment type="subcellular location">
    <subcellularLocation>
        <location evidence="2">Membrane</location>
        <topology evidence="2">Single-pass membrane protein</topology>
    </subcellularLocation>
</comment>
<evidence type="ECO:0000259" key="17">
    <source>
        <dbReference type="PROSITE" id="PS50089"/>
    </source>
</evidence>
<dbReference type="AlphaFoldDB" id="A0AAD3Y6S5"/>
<evidence type="ECO:0000256" key="13">
    <source>
        <dbReference type="ARBA" id="ARBA00024209"/>
    </source>
</evidence>
<gene>
    <name evidence="18" type="ORF">Nepgr_031152</name>
</gene>
<protein>
    <recommendedName>
        <fullName evidence="4">RING-type E3 ubiquitin transferase</fullName>
        <ecNumber evidence="4">2.3.2.27</ecNumber>
    </recommendedName>
</protein>
<sequence>MSDDLFPGKTSGEPFDESQGPKSYAVGGKIMLSAILVLFTVVILMICLHVYARWYIRRVRRLHRRDRRRTHLVFYVESDSPGSIVGVDTRGLEDSVIKSLPTFTYHSSELQDGDEKPPPECAVCLSEFEEGEKGRILPKCNHSFHVGCIDMWFHSHSTCPLCRSPVDGNFPAAKPNSDPADVVVEIDELTGTDPARSFEFCADCQNEAGEGRREQISQPQSSAEMDFPSIWARRKTVELVGVSIEVPRRVESFNNLAELGPRSPASHEFKSPTSRILSFKRILSRGKRPLPSPSGIGTSCSTESDTELRRAETPPSRTRTPR</sequence>
<keyword evidence="8 14" id="KW-0863">Zinc-finger</keyword>
<evidence type="ECO:0000256" key="3">
    <source>
        <dbReference type="ARBA" id="ARBA00004906"/>
    </source>
</evidence>
<evidence type="ECO:0000256" key="10">
    <source>
        <dbReference type="ARBA" id="ARBA00022833"/>
    </source>
</evidence>
<comment type="caution">
    <text evidence="18">The sequence shown here is derived from an EMBL/GenBank/DDBJ whole genome shotgun (WGS) entry which is preliminary data.</text>
</comment>
<keyword evidence="12 16" id="KW-0472">Membrane</keyword>
<comment type="catalytic activity">
    <reaction evidence="1">
        <text>S-ubiquitinyl-[E2 ubiquitin-conjugating enzyme]-L-cysteine + [acceptor protein]-L-lysine = [E2 ubiquitin-conjugating enzyme]-L-cysteine + N(6)-ubiquitinyl-[acceptor protein]-L-lysine.</text>
        <dbReference type="EC" id="2.3.2.27"/>
    </reaction>
</comment>
<dbReference type="InterPro" id="IPR013083">
    <property type="entry name" value="Znf_RING/FYVE/PHD"/>
</dbReference>
<keyword evidence="7" id="KW-0479">Metal-binding</keyword>
<evidence type="ECO:0000256" key="15">
    <source>
        <dbReference type="SAM" id="MobiDB-lite"/>
    </source>
</evidence>
<dbReference type="PANTHER" id="PTHR46913:SF20">
    <property type="entry name" value="RING-TYPE E3 UBIQUITIN TRANSFERASE"/>
    <property type="match status" value="1"/>
</dbReference>
<evidence type="ECO:0000256" key="9">
    <source>
        <dbReference type="ARBA" id="ARBA00022786"/>
    </source>
</evidence>
<evidence type="ECO:0000256" key="6">
    <source>
        <dbReference type="ARBA" id="ARBA00022692"/>
    </source>
</evidence>
<evidence type="ECO:0000256" key="1">
    <source>
        <dbReference type="ARBA" id="ARBA00000900"/>
    </source>
</evidence>
<dbReference type="Pfam" id="PF13639">
    <property type="entry name" value="zf-RING_2"/>
    <property type="match status" value="1"/>
</dbReference>
<evidence type="ECO:0000313" key="19">
    <source>
        <dbReference type="Proteomes" id="UP001279734"/>
    </source>
</evidence>
<dbReference type="EC" id="2.3.2.27" evidence="4"/>
<dbReference type="Gene3D" id="3.30.40.10">
    <property type="entry name" value="Zinc/RING finger domain, C3HC4 (zinc finger)"/>
    <property type="match status" value="1"/>
</dbReference>
<keyword evidence="9" id="KW-0833">Ubl conjugation pathway</keyword>
<dbReference type="GO" id="GO:0016567">
    <property type="term" value="P:protein ubiquitination"/>
    <property type="evidence" value="ECO:0007669"/>
    <property type="project" value="InterPro"/>
</dbReference>
<feature type="domain" description="RING-type" evidence="17">
    <location>
        <begin position="121"/>
        <end position="163"/>
    </location>
</feature>
<evidence type="ECO:0000313" key="18">
    <source>
        <dbReference type="EMBL" id="GMH29309.1"/>
    </source>
</evidence>
<evidence type="ECO:0000256" key="5">
    <source>
        <dbReference type="ARBA" id="ARBA00022679"/>
    </source>
</evidence>
<keyword evidence="6 16" id="KW-0812">Transmembrane</keyword>
<evidence type="ECO:0000256" key="4">
    <source>
        <dbReference type="ARBA" id="ARBA00012483"/>
    </source>
</evidence>
<evidence type="ECO:0000256" key="8">
    <source>
        <dbReference type="ARBA" id="ARBA00022771"/>
    </source>
</evidence>
<evidence type="ECO:0000256" key="16">
    <source>
        <dbReference type="SAM" id="Phobius"/>
    </source>
</evidence>
<dbReference type="GO" id="GO:0061630">
    <property type="term" value="F:ubiquitin protein ligase activity"/>
    <property type="evidence" value="ECO:0007669"/>
    <property type="project" value="UniProtKB-EC"/>
</dbReference>
<dbReference type="InterPro" id="IPR001841">
    <property type="entry name" value="Znf_RING"/>
</dbReference>
<dbReference type="GO" id="GO:0008270">
    <property type="term" value="F:zinc ion binding"/>
    <property type="evidence" value="ECO:0007669"/>
    <property type="project" value="UniProtKB-KW"/>
</dbReference>
<name>A0AAD3Y6S5_NEPGR</name>